<evidence type="ECO:0000313" key="3">
    <source>
        <dbReference type="EMBL" id="CAD7223582.1"/>
    </source>
</evidence>
<organism evidence="3">
    <name type="scientific">Cyprideis torosa</name>
    <dbReference type="NCBI Taxonomy" id="163714"/>
    <lineage>
        <taxon>Eukaryota</taxon>
        <taxon>Metazoa</taxon>
        <taxon>Ecdysozoa</taxon>
        <taxon>Arthropoda</taxon>
        <taxon>Crustacea</taxon>
        <taxon>Oligostraca</taxon>
        <taxon>Ostracoda</taxon>
        <taxon>Podocopa</taxon>
        <taxon>Podocopida</taxon>
        <taxon>Cytherocopina</taxon>
        <taxon>Cytheroidea</taxon>
        <taxon>Cytherideidae</taxon>
        <taxon>Cyprideis</taxon>
    </lineage>
</organism>
<proteinExistence type="inferred from homology"/>
<evidence type="ECO:0000256" key="1">
    <source>
        <dbReference type="ARBA" id="ARBA00008968"/>
    </source>
</evidence>
<dbReference type="AlphaFoldDB" id="A0A7R8ZJC1"/>
<dbReference type="GO" id="GO:0006623">
    <property type="term" value="P:protein targeting to vacuole"/>
    <property type="evidence" value="ECO:0007669"/>
    <property type="project" value="UniProtKB-UniRule"/>
</dbReference>
<dbReference type="Pfam" id="PF19038">
    <property type="entry name" value="Fuz_longin_3"/>
    <property type="match status" value="1"/>
</dbReference>
<dbReference type="PANTHER" id="PTHR13027:SF7">
    <property type="entry name" value="VACUOLAR FUSION PROTEIN MON1 HOMOLOG"/>
    <property type="match status" value="1"/>
</dbReference>
<reference evidence="3" key="1">
    <citation type="submission" date="2020-11" db="EMBL/GenBank/DDBJ databases">
        <authorList>
            <person name="Tran Van P."/>
        </authorList>
    </citation>
    <scope>NUCLEOTIDE SEQUENCE</scope>
</reference>
<accession>A0A7R8ZJC1</accession>
<dbReference type="PANTHER" id="PTHR13027">
    <property type="entry name" value="SAND PROTEIN-RELATED"/>
    <property type="match status" value="1"/>
</dbReference>
<name>A0A7R8ZJC1_9CRUS</name>
<comment type="similarity">
    <text evidence="1 2">Belongs to the MON1/SAND family.</text>
</comment>
<sequence length="226" mass="25656">MFAGMVLKADISEKPRLRSQGILTSVNHALAAAPLTVHSIGPAVSNHLRHFIYKCRALAMFTEPDIHASVYVSEHFQKAVENVRLRSQGILTSVNHALAAAPLTVHSIGPAVSNHLRHFIYKCRALAMFTEPDIHASVYVSEQEHLMSLYWSLHQRLHRISHPQVKLAFFVGQRELALGWMTERFEMYATFEPMSTKRQAINSINALLKWLKTEEEKLFIMNGPTF</sequence>
<protein>
    <recommendedName>
        <fullName evidence="2">Vacuolar fusion protein MON1 homolog</fullName>
    </recommendedName>
</protein>
<evidence type="ECO:0000256" key="2">
    <source>
        <dbReference type="RuleBase" id="RU367048"/>
    </source>
</evidence>
<dbReference type="EMBL" id="OB660226">
    <property type="protein sequence ID" value="CAD7223582.1"/>
    <property type="molecule type" value="Genomic_DNA"/>
</dbReference>
<dbReference type="OrthoDB" id="272411at2759"/>
<gene>
    <name evidence="3" type="ORF">CTOB1V02_LOCUS1564</name>
</gene>
<comment type="function">
    <text evidence="2">Plays an important role in membrane trafficking through the secretory apparatus.</text>
</comment>
<dbReference type="PRINTS" id="PR01546">
    <property type="entry name" value="YEAST73DUF"/>
</dbReference>
<dbReference type="InterPro" id="IPR043970">
    <property type="entry name" value="FUZ/MON1/HPS1_longin_3"/>
</dbReference>
<dbReference type="GO" id="GO:0016192">
    <property type="term" value="P:vesicle-mediated transport"/>
    <property type="evidence" value="ECO:0007669"/>
    <property type="project" value="InterPro"/>
</dbReference>
<dbReference type="InterPro" id="IPR004353">
    <property type="entry name" value="Mon1"/>
</dbReference>